<keyword evidence="8" id="KW-0406">Ion transport</keyword>
<keyword evidence="10" id="KW-1015">Disulfide bond</keyword>
<evidence type="ECO:0000256" key="13">
    <source>
        <dbReference type="SAM" id="Phobius"/>
    </source>
</evidence>
<dbReference type="Proteomes" id="UP000299084">
    <property type="component" value="Unassembled WGS sequence"/>
</dbReference>
<keyword evidence="9 13" id="KW-0472">Membrane</keyword>
<accession>A0A5N4DD50</accession>
<dbReference type="Pfam" id="PF21381">
    <property type="entry name" value="MCLN_ECD"/>
    <property type="match status" value="2"/>
</dbReference>
<dbReference type="InterPro" id="IPR039031">
    <property type="entry name" value="Mucolipin"/>
</dbReference>
<dbReference type="STRING" id="9838.ENSCDRP00005016084"/>
<comment type="catalytic activity">
    <reaction evidence="12">
        <text>Ca(2+)(in) = Ca(2+)(out)</text>
        <dbReference type="Rhea" id="RHEA:29671"/>
        <dbReference type="ChEBI" id="CHEBI:29108"/>
    </reaction>
</comment>
<dbReference type="PANTHER" id="PTHR12127">
    <property type="entry name" value="MUCOLIPIN"/>
    <property type="match status" value="1"/>
</dbReference>
<feature type="transmembrane region" description="Helical" evidence="13">
    <location>
        <begin position="517"/>
        <end position="538"/>
    </location>
</feature>
<keyword evidence="4" id="KW-1003">Cell membrane</keyword>
<dbReference type="FunFam" id="1.10.287.70:FF:000033">
    <property type="entry name" value="Mucolipin 1"/>
    <property type="match status" value="1"/>
</dbReference>
<evidence type="ECO:0000256" key="10">
    <source>
        <dbReference type="ARBA" id="ARBA00023157"/>
    </source>
</evidence>
<keyword evidence="6" id="KW-0967">Endosome</keyword>
<name>A0A5N4DD50_CAMDR</name>
<dbReference type="InterPro" id="IPR049134">
    <property type="entry name" value="MCLN_ECD"/>
</dbReference>
<evidence type="ECO:0000313" key="16">
    <source>
        <dbReference type="EMBL" id="KAB1269093.1"/>
    </source>
</evidence>
<evidence type="ECO:0000256" key="12">
    <source>
        <dbReference type="ARBA" id="ARBA00036634"/>
    </source>
</evidence>
<feature type="transmembrane region" description="Helical" evidence="13">
    <location>
        <begin position="321"/>
        <end position="348"/>
    </location>
</feature>
<dbReference type="AlphaFoldDB" id="A0A5N4DD50"/>
<comment type="caution">
    <text evidence="16">The sequence shown here is derived from an EMBL/GenBank/DDBJ whole genome shotgun (WGS) entry which is preliminary data.</text>
</comment>
<evidence type="ECO:0000256" key="3">
    <source>
        <dbReference type="ARBA" id="ARBA00022448"/>
    </source>
</evidence>
<dbReference type="GO" id="GO:0010008">
    <property type="term" value="C:endosome membrane"/>
    <property type="evidence" value="ECO:0007669"/>
    <property type="project" value="UniProtKB-SubCell"/>
</dbReference>
<evidence type="ECO:0000259" key="14">
    <source>
        <dbReference type="Pfam" id="PF08016"/>
    </source>
</evidence>
<evidence type="ECO:0000256" key="1">
    <source>
        <dbReference type="ARBA" id="ARBA00004337"/>
    </source>
</evidence>
<dbReference type="InterPro" id="IPR013122">
    <property type="entry name" value="PKD1_2_channel"/>
</dbReference>
<evidence type="ECO:0000256" key="2">
    <source>
        <dbReference type="ARBA" id="ARBA00004651"/>
    </source>
</evidence>
<feature type="domain" description="Mucolipin extracytosolic" evidence="15">
    <location>
        <begin position="62"/>
        <end position="226"/>
    </location>
</feature>
<feature type="transmembrane region" description="Helical" evidence="13">
    <location>
        <begin position="407"/>
        <end position="429"/>
    </location>
</feature>
<feature type="domain" description="Mucolipin extracytosolic" evidence="15">
    <location>
        <begin position="280"/>
        <end position="307"/>
    </location>
</feature>
<keyword evidence="7 13" id="KW-1133">Transmembrane helix</keyword>
<dbReference type="Pfam" id="PF08016">
    <property type="entry name" value="PKD_channel"/>
    <property type="match status" value="1"/>
</dbReference>
<evidence type="ECO:0000256" key="5">
    <source>
        <dbReference type="ARBA" id="ARBA00022692"/>
    </source>
</evidence>
<organism evidence="16 17">
    <name type="scientific">Camelus dromedarius</name>
    <name type="common">Dromedary</name>
    <name type="synonym">Arabian camel</name>
    <dbReference type="NCBI Taxonomy" id="9838"/>
    <lineage>
        <taxon>Eukaryota</taxon>
        <taxon>Metazoa</taxon>
        <taxon>Chordata</taxon>
        <taxon>Craniata</taxon>
        <taxon>Vertebrata</taxon>
        <taxon>Euteleostomi</taxon>
        <taxon>Mammalia</taxon>
        <taxon>Eutheria</taxon>
        <taxon>Laurasiatheria</taxon>
        <taxon>Artiodactyla</taxon>
        <taxon>Tylopoda</taxon>
        <taxon>Camelidae</taxon>
        <taxon>Camelus</taxon>
    </lineage>
</organism>
<feature type="domain" description="Polycystin cation channel PKD1/PKD2" evidence="14">
    <location>
        <begin position="408"/>
        <end position="545"/>
    </location>
</feature>
<evidence type="ECO:0000256" key="9">
    <source>
        <dbReference type="ARBA" id="ARBA00023136"/>
    </source>
</evidence>
<dbReference type="GO" id="GO:0005886">
    <property type="term" value="C:plasma membrane"/>
    <property type="evidence" value="ECO:0007669"/>
    <property type="project" value="UniProtKB-SubCell"/>
</dbReference>
<keyword evidence="5 13" id="KW-0812">Transmembrane</keyword>
<evidence type="ECO:0000256" key="8">
    <source>
        <dbReference type="ARBA" id="ARBA00023065"/>
    </source>
</evidence>
<evidence type="ECO:0000256" key="7">
    <source>
        <dbReference type="ARBA" id="ARBA00022989"/>
    </source>
</evidence>
<dbReference type="EMBL" id="JWIN03000013">
    <property type="protein sequence ID" value="KAB1269093.1"/>
    <property type="molecule type" value="Genomic_DNA"/>
</dbReference>
<evidence type="ECO:0000256" key="11">
    <source>
        <dbReference type="ARBA" id="ARBA00023303"/>
    </source>
</evidence>
<keyword evidence="3" id="KW-0813">Transport</keyword>
<comment type="subcellular location">
    <subcellularLocation>
        <location evidence="2">Cell membrane</location>
        <topology evidence="2">Multi-pass membrane protein</topology>
    </subcellularLocation>
    <subcellularLocation>
        <location evidence="1">Endosome membrane</location>
        <topology evidence="1">Multi-pass membrane protein</topology>
    </subcellularLocation>
</comment>
<proteinExistence type="predicted"/>
<evidence type="ECO:0000259" key="15">
    <source>
        <dbReference type="Pfam" id="PF21381"/>
    </source>
</evidence>
<feature type="transmembrane region" description="Helical" evidence="13">
    <location>
        <begin position="378"/>
        <end position="395"/>
    </location>
</feature>
<evidence type="ECO:0000256" key="4">
    <source>
        <dbReference type="ARBA" id="ARBA00022475"/>
    </source>
</evidence>
<reference evidence="16 17" key="1">
    <citation type="journal article" date="2019" name="Mol. Ecol. Resour.">
        <title>Improving Illumina assemblies with Hi-C and long reads: an example with the North African dromedary.</title>
        <authorList>
            <person name="Elbers J.P."/>
            <person name="Rogers M.F."/>
            <person name="Perelman P.L."/>
            <person name="Proskuryakova A.A."/>
            <person name="Serdyukova N.A."/>
            <person name="Johnson W.E."/>
            <person name="Horin P."/>
            <person name="Corander J."/>
            <person name="Murphy D."/>
            <person name="Burger P.A."/>
        </authorList>
    </citation>
    <scope>NUCLEOTIDE SEQUENCE [LARGE SCALE GENOMIC DNA]</scope>
    <source>
        <strain evidence="16">Drom800</strain>
        <tissue evidence="16">Blood</tissue>
    </source>
</reference>
<dbReference type="GO" id="GO:0072345">
    <property type="term" value="F:NAADP-sensitive calcium-release channel activity"/>
    <property type="evidence" value="ECO:0007669"/>
    <property type="project" value="TreeGrafter"/>
</dbReference>
<dbReference type="PANTHER" id="PTHR12127:SF4">
    <property type="entry name" value="MUCOLIPIN-2"/>
    <property type="match status" value="1"/>
</dbReference>
<gene>
    <name evidence="16" type="ORF">Cadr_000014184</name>
</gene>
<evidence type="ECO:0000256" key="6">
    <source>
        <dbReference type="ARBA" id="ARBA00022753"/>
    </source>
</evidence>
<protein>
    <submittedName>
        <fullName evidence="16">Mucolipin-2</fullName>
    </submittedName>
</protein>
<keyword evidence="17" id="KW-1185">Reference proteome</keyword>
<feature type="transmembrane region" description="Helical" evidence="13">
    <location>
        <begin position="449"/>
        <end position="471"/>
    </location>
</feature>
<sequence length="598" mass="68458">MAHLDSEVKEECLREDLKFYFMNPCEKFRARQQIPWKLCLQILKIVMVTTQLVRFGLSNQLVVAFKEENAAAFKHLFLKGYSGTDEDDYSCSVYTQEDAYESIFFAINQASILNGGHSKYHRLRNISLGTLGYGESEGNRIGLKVCKQHYKKGTMFPSNETLNIDSDIKIVGVYQHTAVVPMLPRTLSSRGGDGLLQVEISFQLKGIDLQTIHSRELPDCYVFQNTARRVKESGDEDISMRIVVFGSVRCLDAADALSRADRACRSYFLLSRNLFIYLCLQITFDNNAHSGKIKIYFDSDANIEECKDLTISGSIQKNTQYVLVFDAFVIVICLASLILCTRSIVLALRLRKRFLNFFLEKYKRQVCDADQWEFVNGWYVLVITSDLMTVIGSVLKMEIKAKNLTNYNLCSILLGTSTLFVWVGVIRYLGYFQAYNVLILTMQASLPKVLRFCACAGMIYLGYTFCGWIVLGPYHNKFQNLNTVAECLFSLVNGDDMYATFAHIQQKSLLVWLFSRLYLYSFISLFIYMILSLFIALITDSYDTIKKYQQNGFPVTDLQEFLKESSSKEKCQKESSAFLSRVCCLRRSRSDDHLILVN</sequence>
<evidence type="ECO:0000313" key="17">
    <source>
        <dbReference type="Proteomes" id="UP000299084"/>
    </source>
</evidence>
<dbReference type="Gene3D" id="1.10.287.70">
    <property type="match status" value="1"/>
</dbReference>
<keyword evidence="11" id="KW-0407">Ion channel</keyword>